<dbReference type="Proteomes" id="UP001066276">
    <property type="component" value="Chromosome 4_2"/>
</dbReference>
<keyword evidence="3" id="KW-1185">Reference proteome</keyword>
<reference evidence="2" key="1">
    <citation type="journal article" date="2022" name="bioRxiv">
        <title>Sequencing and chromosome-scale assembly of the giantPleurodeles waltlgenome.</title>
        <authorList>
            <person name="Brown T."/>
            <person name="Elewa A."/>
            <person name="Iarovenko S."/>
            <person name="Subramanian E."/>
            <person name="Araus A.J."/>
            <person name="Petzold A."/>
            <person name="Susuki M."/>
            <person name="Suzuki K.-i.T."/>
            <person name="Hayashi T."/>
            <person name="Toyoda A."/>
            <person name="Oliveira C."/>
            <person name="Osipova E."/>
            <person name="Leigh N.D."/>
            <person name="Simon A."/>
            <person name="Yun M.H."/>
        </authorList>
    </citation>
    <scope>NUCLEOTIDE SEQUENCE</scope>
    <source>
        <strain evidence="2">20211129_DDA</strain>
        <tissue evidence="2">Liver</tissue>
    </source>
</reference>
<name>A0AAV7SGG1_PLEWA</name>
<comment type="caution">
    <text evidence="2">The sequence shown here is derived from an EMBL/GenBank/DDBJ whole genome shotgun (WGS) entry which is preliminary data.</text>
</comment>
<evidence type="ECO:0000313" key="3">
    <source>
        <dbReference type="Proteomes" id="UP001066276"/>
    </source>
</evidence>
<organism evidence="2 3">
    <name type="scientific">Pleurodeles waltl</name>
    <name type="common">Iberian ribbed newt</name>
    <dbReference type="NCBI Taxonomy" id="8319"/>
    <lineage>
        <taxon>Eukaryota</taxon>
        <taxon>Metazoa</taxon>
        <taxon>Chordata</taxon>
        <taxon>Craniata</taxon>
        <taxon>Vertebrata</taxon>
        <taxon>Euteleostomi</taxon>
        <taxon>Amphibia</taxon>
        <taxon>Batrachia</taxon>
        <taxon>Caudata</taxon>
        <taxon>Salamandroidea</taxon>
        <taxon>Salamandridae</taxon>
        <taxon>Pleurodelinae</taxon>
        <taxon>Pleurodeles</taxon>
    </lineage>
</organism>
<sequence length="147" mass="14963">MFPPGPLRALPVLRPDSALQLRRPAPSPAHAGLCGSGSAGRRTGTRTRRSGRSGGWLPGVGGAAGGPRRRLPTPPAGGLAAEAARGSSFSCQDGLPPVRGVGALCALAAHNLPRSRTPHSLHSCTTLPGLLLLTHSTGSLLTFLDLF</sequence>
<evidence type="ECO:0000256" key="1">
    <source>
        <dbReference type="SAM" id="MobiDB-lite"/>
    </source>
</evidence>
<accession>A0AAV7SGG1</accession>
<protein>
    <submittedName>
        <fullName evidence="2">Uncharacterized protein</fullName>
    </submittedName>
</protein>
<feature type="compositionally biased region" description="Gly residues" evidence="1">
    <location>
        <begin position="52"/>
        <end position="65"/>
    </location>
</feature>
<feature type="region of interest" description="Disordered" evidence="1">
    <location>
        <begin position="22"/>
        <end position="81"/>
    </location>
</feature>
<proteinExistence type="predicted"/>
<dbReference type="AlphaFoldDB" id="A0AAV7SGG1"/>
<evidence type="ECO:0000313" key="2">
    <source>
        <dbReference type="EMBL" id="KAJ1163155.1"/>
    </source>
</evidence>
<gene>
    <name evidence="2" type="ORF">NDU88_003618</name>
</gene>
<dbReference type="EMBL" id="JANPWB010000008">
    <property type="protein sequence ID" value="KAJ1163155.1"/>
    <property type="molecule type" value="Genomic_DNA"/>
</dbReference>